<sequence>MPGGKKQLELQAWAGAAVNRVIPNLLEVREGQLDLAVIGTLEACVALLHRIGRMIGRPFDAPLPLVLSVLDSPPAAERAACLEVFGSLFAERDGLAPARRMLLFLALSPGELGAGRIELLLSGFAGASGLLLMPAPATPEQQEQIAGRLVALGWLPLFVAVPDGLSGRRAARAVDTAQLDSERLGRIIHEMFLENAWTRGERRGASPALHPWRRLDETYRIANRSQAEHIAFKLASGGLIATSEPVMADGSQAPLWSRPEFLEPLSRMEHDRWASDRLLDGWVHGPTRDNAARLHPDLIPYEDLSEDLREKDRVAVATIPFILQLGGFGWRPLAQVRLVGDWPELGDHGALKRRWRRDLARAAEERAPAVLEFLLDPAEPRQCQVGSMLANFGFPVSLWLSRQQEVASLGADPVRRAALLPCLTRCRQVTWDEDVPLAPTTPSALEAMVAERGGLRIERHLAGHA</sequence>
<dbReference type="Proteomes" id="UP001432180">
    <property type="component" value="Chromosome"/>
</dbReference>
<organism evidence="2 3">
    <name type="scientific">Thiorhodovibrio winogradskyi</name>
    <dbReference type="NCBI Taxonomy" id="77007"/>
    <lineage>
        <taxon>Bacteria</taxon>
        <taxon>Pseudomonadati</taxon>
        <taxon>Pseudomonadota</taxon>
        <taxon>Gammaproteobacteria</taxon>
        <taxon>Chromatiales</taxon>
        <taxon>Chromatiaceae</taxon>
        <taxon>Thiorhodovibrio</taxon>
    </lineage>
</organism>
<dbReference type="EMBL" id="CP121472">
    <property type="protein sequence ID" value="WPL19058.1"/>
    <property type="molecule type" value="Genomic_DNA"/>
</dbReference>
<protein>
    <submittedName>
        <fullName evidence="2">RyR domain protein</fullName>
    </submittedName>
</protein>
<evidence type="ECO:0000313" key="2">
    <source>
        <dbReference type="EMBL" id="WPL19058.1"/>
    </source>
</evidence>
<evidence type="ECO:0000259" key="1">
    <source>
        <dbReference type="Pfam" id="PF02026"/>
    </source>
</evidence>
<dbReference type="Gene3D" id="6.20.350.10">
    <property type="match status" value="1"/>
</dbReference>
<accession>A0ABZ0SDF6</accession>
<evidence type="ECO:0000313" key="3">
    <source>
        <dbReference type="Proteomes" id="UP001432180"/>
    </source>
</evidence>
<proteinExistence type="predicted"/>
<dbReference type="InterPro" id="IPR003032">
    <property type="entry name" value="Ryanodine_rcpt"/>
</dbReference>
<reference evidence="2 3" key="1">
    <citation type="journal article" date="2023" name="Microorganisms">
        <title>Thiorhodovibrio frisius and Trv. litoralis spp. nov., Two Novel Members from a Clade of Fastidious Purple Sulfur Bacteria That Exhibit Unique Red-Shifted Light-Harvesting Capabilities.</title>
        <authorList>
            <person name="Methner A."/>
            <person name="Kuzyk S.B."/>
            <person name="Petersen J."/>
            <person name="Bauer S."/>
            <person name="Brinkmann H."/>
            <person name="Sichau K."/>
            <person name="Wanner G."/>
            <person name="Wolf J."/>
            <person name="Neumann-Schaal M."/>
            <person name="Henke P."/>
            <person name="Tank M."/>
            <person name="Sproer C."/>
            <person name="Bunk B."/>
            <person name="Overmann J."/>
        </authorList>
    </citation>
    <scope>NUCLEOTIDE SEQUENCE [LARGE SCALE GENOMIC DNA]</scope>
    <source>
        <strain evidence="2 3">DSM 6702</strain>
    </source>
</reference>
<keyword evidence="3" id="KW-1185">Reference proteome</keyword>
<name>A0ABZ0SDF6_9GAMM</name>
<feature type="domain" description="Ryanodine receptor Ryr" evidence="1">
    <location>
        <begin position="260"/>
        <end position="322"/>
    </location>
</feature>
<dbReference type="Pfam" id="PF02026">
    <property type="entry name" value="RyR"/>
    <property type="match status" value="1"/>
</dbReference>
<gene>
    <name evidence="2" type="ORF">Thiowin_04162</name>
</gene>